<dbReference type="Gene3D" id="3.90.1590.10">
    <property type="entry name" value="glutathione-dependent formaldehyde- activating enzyme (gfa)"/>
    <property type="match status" value="1"/>
</dbReference>
<accession>A0AAD9W722</accession>
<protein>
    <recommendedName>
        <fullName evidence="5">CENP-V/GFA domain-containing protein</fullName>
    </recommendedName>
</protein>
<evidence type="ECO:0000313" key="6">
    <source>
        <dbReference type="EMBL" id="KAK2610223.1"/>
    </source>
</evidence>
<sequence>MPTGSCLCGEIQIAYTGSPAYTALCYCHDDRKINNFTVYQVPKKNFSVTQGEPKVYTKTSDHGNDINNHFCSTCGTTLFRTGGEPTMKDNVGLRAGVLDDQSILDKPPAIEVYVERRPRWIKPIEGAIQLNRNYELVSYWSLWGVLIGRAKLAFLSIWPF</sequence>
<proteinExistence type="inferred from homology"/>
<reference evidence="6" key="1">
    <citation type="submission" date="2023-06" db="EMBL/GenBank/DDBJ databases">
        <authorList>
            <person name="Noh H."/>
        </authorList>
    </citation>
    <scope>NUCLEOTIDE SEQUENCE</scope>
    <source>
        <strain evidence="6">DUCC20226</strain>
    </source>
</reference>
<keyword evidence="4" id="KW-0456">Lyase</keyword>
<evidence type="ECO:0000256" key="4">
    <source>
        <dbReference type="ARBA" id="ARBA00023239"/>
    </source>
</evidence>
<name>A0AAD9W722_PHOAM</name>
<gene>
    <name evidence="6" type="ORF">N8I77_003673</name>
</gene>
<dbReference type="InterPro" id="IPR011057">
    <property type="entry name" value="Mss4-like_sf"/>
</dbReference>
<dbReference type="GO" id="GO:0046872">
    <property type="term" value="F:metal ion binding"/>
    <property type="evidence" value="ECO:0007669"/>
    <property type="project" value="UniProtKB-KW"/>
</dbReference>
<dbReference type="PANTHER" id="PTHR33337:SF30">
    <property type="entry name" value="DUF636 DOMAIN PROTEIN (AFU_ORTHOLOGUE AFUA_1G03180)"/>
    <property type="match status" value="1"/>
</dbReference>
<dbReference type="Pfam" id="PF04828">
    <property type="entry name" value="GFA"/>
    <property type="match status" value="1"/>
</dbReference>
<dbReference type="PROSITE" id="PS51891">
    <property type="entry name" value="CENP_V_GFA"/>
    <property type="match status" value="1"/>
</dbReference>
<dbReference type="SUPFAM" id="SSF51316">
    <property type="entry name" value="Mss4-like"/>
    <property type="match status" value="1"/>
</dbReference>
<feature type="domain" description="CENP-V/GFA" evidence="5">
    <location>
        <begin position="2"/>
        <end position="125"/>
    </location>
</feature>
<evidence type="ECO:0000256" key="1">
    <source>
        <dbReference type="ARBA" id="ARBA00005495"/>
    </source>
</evidence>
<comment type="caution">
    <text evidence="6">The sequence shown here is derived from an EMBL/GenBank/DDBJ whole genome shotgun (WGS) entry which is preliminary data.</text>
</comment>
<keyword evidence="3" id="KW-0862">Zinc</keyword>
<dbReference type="Proteomes" id="UP001265746">
    <property type="component" value="Unassembled WGS sequence"/>
</dbReference>
<evidence type="ECO:0000256" key="2">
    <source>
        <dbReference type="ARBA" id="ARBA00022723"/>
    </source>
</evidence>
<evidence type="ECO:0000259" key="5">
    <source>
        <dbReference type="PROSITE" id="PS51891"/>
    </source>
</evidence>
<keyword evidence="7" id="KW-1185">Reference proteome</keyword>
<comment type="similarity">
    <text evidence="1">Belongs to the Gfa family.</text>
</comment>
<evidence type="ECO:0000256" key="3">
    <source>
        <dbReference type="ARBA" id="ARBA00022833"/>
    </source>
</evidence>
<dbReference type="InterPro" id="IPR006913">
    <property type="entry name" value="CENP-V/GFA"/>
</dbReference>
<dbReference type="GO" id="GO:0016846">
    <property type="term" value="F:carbon-sulfur lyase activity"/>
    <property type="evidence" value="ECO:0007669"/>
    <property type="project" value="InterPro"/>
</dbReference>
<organism evidence="6 7">
    <name type="scientific">Phomopsis amygdali</name>
    <name type="common">Fusicoccum amygdali</name>
    <dbReference type="NCBI Taxonomy" id="1214568"/>
    <lineage>
        <taxon>Eukaryota</taxon>
        <taxon>Fungi</taxon>
        <taxon>Dikarya</taxon>
        <taxon>Ascomycota</taxon>
        <taxon>Pezizomycotina</taxon>
        <taxon>Sordariomycetes</taxon>
        <taxon>Sordariomycetidae</taxon>
        <taxon>Diaporthales</taxon>
        <taxon>Diaporthaceae</taxon>
        <taxon>Diaporthe</taxon>
    </lineage>
</organism>
<dbReference type="AlphaFoldDB" id="A0AAD9W722"/>
<dbReference type="EMBL" id="JAUJFL010000002">
    <property type="protein sequence ID" value="KAK2610223.1"/>
    <property type="molecule type" value="Genomic_DNA"/>
</dbReference>
<dbReference type="PANTHER" id="PTHR33337">
    <property type="entry name" value="GFA DOMAIN-CONTAINING PROTEIN"/>
    <property type="match status" value="1"/>
</dbReference>
<evidence type="ECO:0000313" key="7">
    <source>
        <dbReference type="Proteomes" id="UP001265746"/>
    </source>
</evidence>
<keyword evidence="2" id="KW-0479">Metal-binding</keyword>